<keyword evidence="3" id="KW-1185">Reference proteome</keyword>
<dbReference type="PANTHER" id="PTHR36167">
    <property type="entry name" value="C2H2 FINGER DOMAIN TRANSCRIPTION FACTOR (EUROFUNG)-RELATED"/>
    <property type="match status" value="1"/>
</dbReference>
<evidence type="ECO:0000313" key="3">
    <source>
        <dbReference type="Proteomes" id="UP001220324"/>
    </source>
</evidence>
<feature type="compositionally biased region" description="Basic and acidic residues" evidence="1">
    <location>
        <begin position="239"/>
        <end position="250"/>
    </location>
</feature>
<feature type="region of interest" description="Disordered" evidence="1">
    <location>
        <begin position="591"/>
        <end position="632"/>
    </location>
</feature>
<proteinExistence type="predicted"/>
<dbReference type="Proteomes" id="UP001220324">
    <property type="component" value="Unassembled WGS sequence"/>
</dbReference>
<name>A0AAD6CNE2_9EURO</name>
<evidence type="ECO:0000313" key="2">
    <source>
        <dbReference type="EMBL" id="KAJ5525329.1"/>
    </source>
</evidence>
<dbReference type="AlphaFoldDB" id="A0AAD6CNE2"/>
<organism evidence="2 3">
    <name type="scientific">Penicillium frequentans</name>
    <dbReference type="NCBI Taxonomy" id="3151616"/>
    <lineage>
        <taxon>Eukaryota</taxon>
        <taxon>Fungi</taxon>
        <taxon>Dikarya</taxon>
        <taxon>Ascomycota</taxon>
        <taxon>Pezizomycotina</taxon>
        <taxon>Eurotiomycetes</taxon>
        <taxon>Eurotiomycetidae</taxon>
        <taxon>Eurotiales</taxon>
        <taxon>Aspergillaceae</taxon>
        <taxon>Penicillium</taxon>
    </lineage>
</organism>
<dbReference type="PANTHER" id="PTHR36167:SF4">
    <property type="entry name" value="FUNGAL N-TERMINAL DOMAIN-CONTAINING PROTEIN"/>
    <property type="match status" value="1"/>
</dbReference>
<accession>A0AAD6CNE2</accession>
<feature type="compositionally biased region" description="Basic and acidic residues" evidence="1">
    <location>
        <begin position="599"/>
        <end position="632"/>
    </location>
</feature>
<dbReference type="EMBL" id="JAQIZZ010000008">
    <property type="protein sequence ID" value="KAJ5525329.1"/>
    <property type="molecule type" value="Genomic_DNA"/>
</dbReference>
<evidence type="ECO:0000256" key="1">
    <source>
        <dbReference type="SAM" id="MobiDB-lite"/>
    </source>
</evidence>
<dbReference type="GO" id="GO:0006355">
    <property type="term" value="P:regulation of DNA-templated transcription"/>
    <property type="evidence" value="ECO:0007669"/>
    <property type="project" value="InterPro"/>
</dbReference>
<feature type="compositionally biased region" description="Basic and acidic residues" evidence="1">
    <location>
        <begin position="279"/>
        <end position="299"/>
    </location>
</feature>
<sequence>MEAVGAASAILGIATAGVQCSVKLVTFAGQVKTAPEQIGFIAEDVSLSASILQQLGELAKENMVYEPRVSDDNGNNATNNNVKLAHETNTTVPKQSIFNATGLETVLNLAKKCEKVFESLNHSLRKASKQLHEKSRTSGNVKLSPTEMLKWPFLFPGINTMRNELSSIKGTLMLMLQVAMLAYSRRMMEGYGENQHSTTIAVYSIEDQALLVRSIAAAQISHLGSTGKEDPEPLNVRSATERSFERERPGVSHFSGPSNKGLGSADLELNGTAQNVGKNPRDQDINIQDEQRSKQDDCSGRVPLSRKPSQSQFEVSGLPVLRIFDIWLVSPRASIANQQIHIAYSGRIIKLQNVAIESQLREWKAASKMSVLDQLAALDSNEYYALDVMTHDSDRTILQEGTLEWIQFGDYCALIQGFENIKARTLTIVTSKESLPPLQFERKEEKKEEVQIDCRKTTWIKVHRKHLLPETLIAYNLPWDWDETDSNYIIIKRWVTEDFQEELFSHTRKIREGKIMLSQPSQMLQTEMNVNDRNEDRLFIIRKKPPPGWNDGFMSKVRQFIPFISRRKQEQEAEESPVRLRRQRIMGRLENSSIVSRKTAGEEHEWKNEESSNKGQRDTDPKSEMEMGKERENIEVLLESDDAEGIVDALLAKYTT</sequence>
<gene>
    <name evidence="2" type="ORF">N7494_011979</name>
</gene>
<feature type="region of interest" description="Disordered" evidence="1">
    <location>
        <begin position="223"/>
        <end position="309"/>
    </location>
</feature>
<protein>
    <submittedName>
        <fullName evidence="2">Glucose-methanol-choline oxidoreductase N-terminal</fullName>
    </submittedName>
</protein>
<dbReference type="InterPro" id="IPR039327">
    <property type="entry name" value="CON7-like"/>
</dbReference>
<comment type="caution">
    <text evidence="2">The sequence shown here is derived from an EMBL/GenBank/DDBJ whole genome shotgun (WGS) entry which is preliminary data.</text>
</comment>
<reference evidence="2 3" key="1">
    <citation type="journal article" date="2023" name="IMA Fungus">
        <title>Comparative genomic study of the Penicillium genus elucidates a diverse pangenome and 15 lateral gene transfer events.</title>
        <authorList>
            <person name="Petersen C."/>
            <person name="Sorensen T."/>
            <person name="Nielsen M.R."/>
            <person name="Sondergaard T.E."/>
            <person name="Sorensen J.L."/>
            <person name="Fitzpatrick D.A."/>
            <person name="Frisvad J.C."/>
            <person name="Nielsen K.L."/>
        </authorList>
    </citation>
    <scope>NUCLEOTIDE SEQUENCE [LARGE SCALE GENOMIC DNA]</scope>
    <source>
        <strain evidence="2 3">IBT 35679</strain>
    </source>
</reference>